<keyword evidence="12" id="KW-0732">Signal</keyword>
<dbReference type="KEGG" id="plei:Q9312_00285"/>
<dbReference type="EC" id="1.11.1.24" evidence="2"/>
<evidence type="ECO:0000256" key="10">
    <source>
        <dbReference type="ARBA" id="ARBA00042639"/>
    </source>
</evidence>
<comment type="function">
    <text evidence="1">Thiol-specific peroxidase that catalyzes the reduction of hydrogen peroxide and organic hydroperoxides to water and alcohols, respectively. Plays a role in cell protection against oxidative stress by detoxifying peroxides and as sensor of hydrogen peroxide-mediated signaling events.</text>
</comment>
<feature type="signal peptide" evidence="12">
    <location>
        <begin position="1"/>
        <end position="21"/>
    </location>
</feature>
<comment type="similarity">
    <text evidence="9">Belongs to the peroxiredoxin family. BCP/PrxQ subfamily.</text>
</comment>
<keyword evidence="4" id="KW-0049">Antioxidant</keyword>
<dbReference type="InterPro" id="IPR000866">
    <property type="entry name" value="AhpC/TSA"/>
</dbReference>
<dbReference type="InterPro" id="IPR013766">
    <property type="entry name" value="Thioredoxin_domain"/>
</dbReference>
<name>A0AA51X6Q8_9GAMM</name>
<accession>A0AA51X6Q8</accession>
<evidence type="ECO:0000256" key="12">
    <source>
        <dbReference type="SAM" id="SignalP"/>
    </source>
</evidence>
<evidence type="ECO:0000256" key="8">
    <source>
        <dbReference type="ARBA" id="ARBA00032824"/>
    </source>
</evidence>
<keyword evidence="15" id="KW-1185">Reference proteome</keyword>
<dbReference type="PANTHER" id="PTHR42801:SF4">
    <property type="entry name" value="AHPC_TSA FAMILY PROTEIN"/>
    <property type="match status" value="1"/>
</dbReference>
<dbReference type="Gene3D" id="3.40.30.10">
    <property type="entry name" value="Glutaredoxin"/>
    <property type="match status" value="1"/>
</dbReference>
<dbReference type="GO" id="GO:0034599">
    <property type="term" value="P:cellular response to oxidative stress"/>
    <property type="evidence" value="ECO:0007669"/>
    <property type="project" value="TreeGrafter"/>
</dbReference>
<keyword evidence="7" id="KW-0676">Redox-active center</keyword>
<dbReference type="GO" id="GO:0008379">
    <property type="term" value="F:thioredoxin peroxidase activity"/>
    <property type="evidence" value="ECO:0007669"/>
    <property type="project" value="TreeGrafter"/>
</dbReference>
<evidence type="ECO:0000256" key="1">
    <source>
        <dbReference type="ARBA" id="ARBA00003330"/>
    </source>
</evidence>
<evidence type="ECO:0000256" key="11">
    <source>
        <dbReference type="ARBA" id="ARBA00049091"/>
    </source>
</evidence>
<keyword evidence="5 14" id="KW-0560">Oxidoreductase</keyword>
<keyword evidence="6" id="KW-1015">Disulfide bond</keyword>
<keyword evidence="3 14" id="KW-0575">Peroxidase</keyword>
<organism evidence="14 15">
    <name type="scientific">Pleionea litopenaei</name>
    <dbReference type="NCBI Taxonomy" id="3070815"/>
    <lineage>
        <taxon>Bacteria</taxon>
        <taxon>Pseudomonadati</taxon>
        <taxon>Pseudomonadota</taxon>
        <taxon>Gammaproteobacteria</taxon>
        <taxon>Oceanospirillales</taxon>
        <taxon>Pleioneaceae</taxon>
        <taxon>Pleionea</taxon>
    </lineage>
</organism>
<proteinExistence type="inferred from homology"/>
<feature type="domain" description="Thioredoxin" evidence="13">
    <location>
        <begin position="25"/>
        <end position="173"/>
    </location>
</feature>
<feature type="chain" id="PRO_5041232477" description="thioredoxin-dependent peroxiredoxin" evidence="12">
    <location>
        <begin position="22"/>
        <end position="174"/>
    </location>
</feature>
<comment type="catalytic activity">
    <reaction evidence="11">
        <text>a hydroperoxide + [thioredoxin]-dithiol = an alcohol + [thioredoxin]-disulfide + H2O</text>
        <dbReference type="Rhea" id="RHEA:62620"/>
        <dbReference type="Rhea" id="RHEA-COMP:10698"/>
        <dbReference type="Rhea" id="RHEA-COMP:10700"/>
        <dbReference type="ChEBI" id="CHEBI:15377"/>
        <dbReference type="ChEBI" id="CHEBI:29950"/>
        <dbReference type="ChEBI" id="CHEBI:30879"/>
        <dbReference type="ChEBI" id="CHEBI:35924"/>
        <dbReference type="ChEBI" id="CHEBI:50058"/>
        <dbReference type="EC" id="1.11.1.24"/>
    </reaction>
</comment>
<dbReference type="AlphaFoldDB" id="A0AA51X6Q8"/>
<evidence type="ECO:0000256" key="3">
    <source>
        <dbReference type="ARBA" id="ARBA00022559"/>
    </source>
</evidence>
<evidence type="ECO:0000256" key="5">
    <source>
        <dbReference type="ARBA" id="ARBA00023002"/>
    </source>
</evidence>
<sequence length="174" mass="19594">MLHKVLSLALVFTVGLSVANAEDSSWVGKAFPEFKVANQAGETITNSKYQGKWVAYYFYPKDNTPGCSIEAEQFAKKHAEFQKMGLEVVGISLDDVESHQEFANDFNVKFDLLADVDKSLSEKLDMVNILPWPHTRRETFLVNDAGVIVKHYATVNPRKHVAEIENDFKALSKK</sequence>
<dbReference type="InterPro" id="IPR036249">
    <property type="entry name" value="Thioredoxin-like_sf"/>
</dbReference>
<evidence type="ECO:0000256" key="2">
    <source>
        <dbReference type="ARBA" id="ARBA00013017"/>
    </source>
</evidence>
<protein>
    <recommendedName>
        <fullName evidence="2">thioredoxin-dependent peroxiredoxin</fullName>
        <ecNumber evidence="2">1.11.1.24</ecNumber>
    </recommendedName>
    <alternativeName>
        <fullName evidence="8">Thioredoxin peroxidase</fullName>
    </alternativeName>
    <alternativeName>
        <fullName evidence="10">Thioredoxin-dependent peroxiredoxin Bcp</fullName>
    </alternativeName>
</protein>
<dbReference type="Pfam" id="PF00578">
    <property type="entry name" value="AhpC-TSA"/>
    <property type="match status" value="1"/>
</dbReference>
<reference evidence="14 15" key="1">
    <citation type="submission" date="2023-08" db="EMBL/GenBank/DDBJ databases">
        <title>Pleionea litopenaei sp. nov., isolated from stomach of juvenile Litopenaeus vannamei.</title>
        <authorList>
            <person name="Rho A.M."/>
            <person name="Hwang C.Y."/>
        </authorList>
    </citation>
    <scope>NUCLEOTIDE SEQUENCE [LARGE SCALE GENOMIC DNA]</scope>
    <source>
        <strain evidence="14 15">HL-JVS1</strain>
    </source>
</reference>
<dbReference type="Proteomes" id="UP001239782">
    <property type="component" value="Chromosome"/>
</dbReference>
<evidence type="ECO:0000313" key="15">
    <source>
        <dbReference type="Proteomes" id="UP001239782"/>
    </source>
</evidence>
<evidence type="ECO:0000256" key="4">
    <source>
        <dbReference type="ARBA" id="ARBA00022862"/>
    </source>
</evidence>
<dbReference type="PROSITE" id="PS51352">
    <property type="entry name" value="THIOREDOXIN_2"/>
    <property type="match status" value="1"/>
</dbReference>
<dbReference type="RefSeq" id="WP_309202524.1">
    <property type="nucleotide sequence ID" value="NZ_CP133548.1"/>
</dbReference>
<dbReference type="GO" id="GO:0005737">
    <property type="term" value="C:cytoplasm"/>
    <property type="evidence" value="ECO:0007669"/>
    <property type="project" value="TreeGrafter"/>
</dbReference>
<dbReference type="SUPFAM" id="SSF52833">
    <property type="entry name" value="Thioredoxin-like"/>
    <property type="match status" value="1"/>
</dbReference>
<dbReference type="EMBL" id="CP133548">
    <property type="protein sequence ID" value="WMS87383.1"/>
    <property type="molecule type" value="Genomic_DNA"/>
</dbReference>
<dbReference type="PANTHER" id="PTHR42801">
    <property type="entry name" value="THIOREDOXIN-DEPENDENT PEROXIDE REDUCTASE"/>
    <property type="match status" value="1"/>
</dbReference>
<evidence type="ECO:0000313" key="14">
    <source>
        <dbReference type="EMBL" id="WMS87383.1"/>
    </source>
</evidence>
<dbReference type="CDD" id="cd03017">
    <property type="entry name" value="PRX_BCP"/>
    <property type="match status" value="1"/>
</dbReference>
<evidence type="ECO:0000256" key="9">
    <source>
        <dbReference type="ARBA" id="ARBA00038489"/>
    </source>
</evidence>
<evidence type="ECO:0000259" key="13">
    <source>
        <dbReference type="PROSITE" id="PS51352"/>
    </source>
</evidence>
<gene>
    <name evidence="14" type="ORF">Q9312_00285</name>
</gene>
<evidence type="ECO:0000256" key="7">
    <source>
        <dbReference type="ARBA" id="ARBA00023284"/>
    </source>
</evidence>
<dbReference type="GO" id="GO:0045454">
    <property type="term" value="P:cell redox homeostasis"/>
    <property type="evidence" value="ECO:0007669"/>
    <property type="project" value="TreeGrafter"/>
</dbReference>
<evidence type="ECO:0000256" key="6">
    <source>
        <dbReference type="ARBA" id="ARBA00023157"/>
    </source>
</evidence>
<dbReference type="InterPro" id="IPR050924">
    <property type="entry name" value="Peroxiredoxin_BCP/PrxQ"/>
</dbReference>